<dbReference type="OrthoDB" id="10266980at2759"/>
<feature type="transmembrane region" description="Helical" evidence="6">
    <location>
        <begin position="266"/>
        <end position="286"/>
    </location>
</feature>
<keyword evidence="4 5" id="KW-0472">Membrane</keyword>
<keyword evidence="2 5" id="KW-0812">Transmembrane</keyword>
<evidence type="ECO:0000259" key="7">
    <source>
        <dbReference type="PROSITE" id="PS50922"/>
    </source>
</evidence>
<dbReference type="PANTHER" id="PTHR13439:SF0">
    <property type="entry name" value="TOPOISOMERASE I DAMAGE AFFECTED PROTEIN 4"/>
    <property type="match status" value="1"/>
</dbReference>
<organism evidence="8 9">
    <name type="scientific">Ampelomyces quisqualis</name>
    <name type="common">Powdery mildew agent</name>
    <dbReference type="NCBI Taxonomy" id="50730"/>
    <lineage>
        <taxon>Eukaryota</taxon>
        <taxon>Fungi</taxon>
        <taxon>Dikarya</taxon>
        <taxon>Ascomycota</taxon>
        <taxon>Pezizomycotina</taxon>
        <taxon>Dothideomycetes</taxon>
        <taxon>Pleosporomycetidae</taxon>
        <taxon>Pleosporales</taxon>
        <taxon>Pleosporineae</taxon>
        <taxon>Phaeosphaeriaceae</taxon>
        <taxon>Ampelomyces</taxon>
    </lineage>
</organism>
<feature type="transmembrane region" description="Helical" evidence="6">
    <location>
        <begin position="36"/>
        <end position="58"/>
    </location>
</feature>
<dbReference type="GO" id="GO:0016020">
    <property type="term" value="C:membrane"/>
    <property type="evidence" value="ECO:0007669"/>
    <property type="project" value="UniProtKB-SubCell"/>
</dbReference>
<keyword evidence="3 6" id="KW-1133">Transmembrane helix</keyword>
<dbReference type="GO" id="GO:0055088">
    <property type="term" value="P:lipid homeostasis"/>
    <property type="evidence" value="ECO:0007669"/>
    <property type="project" value="TreeGrafter"/>
</dbReference>
<feature type="transmembrane region" description="Helical" evidence="6">
    <location>
        <begin position="78"/>
        <end position="98"/>
    </location>
</feature>
<evidence type="ECO:0000256" key="3">
    <source>
        <dbReference type="ARBA" id="ARBA00022989"/>
    </source>
</evidence>
<dbReference type="InterPro" id="IPR006634">
    <property type="entry name" value="TLC-dom"/>
</dbReference>
<dbReference type="SMART" id="SM00724">
    <property type="entry name" value="TLC"/>
    <property type="match status" value="1"/>
</dbReference>
<dbReference type="EMBL" id="ML979132">
    <property type="protein sequence ID" value="KAF1921310.1"/>
    <property type="molecule type" value="Genomic_DNA"/>
</dbReference>
<evidence type="ECO:0000256" key="2">
    <source>
        <dbReference type="ARBA" id="ARBA00022692"/>
    </source>
</evidence>
<feature type="domain" description="TLC" evidence="7">
    <location>
        <begin position="69"/>
        <end position="298"/>
    </location>
</feature>
<evidence type="ECO:0000256" key="4">
    <source>
        <dbReference type="ARBA" id="ARBA00023136"/>
    </source>
</evidence>
<feature type="transmembrane region" description="Helical" evidence="6">
    <location>
        <begin position="165"/>
        <end position="188"/>
    </location>
</feature>
<dbReference type="Pfam" id="PF03798">
    <property type="entry name" value="TRAM_LAG1_CLN8"/>
    <property type="match status" value="1"/>
</dbReference>
<evidence type="ECO:0000256" key="5">
    <source>
        <dbReference type="PROSITE-ProRule" id="PRU00205"/>
    </source>
</evidence>
<dbReference type="InterPro" id="IPR050846">
    <property type="entry name" value="TLCD"/>
</dbReference>
<gene>
    <name evidence="8" type="ORF">BDU57DRAFT_45850</name>
</gene>
<keyword evidence="9" id="KW-1185">Reference proteome</keyword>
<protein>
    <submittedName>
        <fullName evidence="8">TLC domain-containing protein</fullName>
    </submittedName>
</protein>
<name>A0A6A5R2D4_AMPQU</name>
<feature type="transmembrane region" description="Helical" evidence="6">
    <location>
        <begin position="110"/>
        <end position="129"/>
    </location>
</feature>
<comment type="subcellular location">
    <subcellularLocation>
        <location evidence="1">Membrane</location>
        <topology evidence="1">Multi-pass membrane protein</topology>
    </subcellularLocation>
</comment>
<proteinExistence type="predicted"/>
<accession>A0A6A5R2D4</accession>
<evidence type="ECO:0000313" key="9">
    <source>
        <dbReference type="Proteomes" id="UP000800096"/>
    </source>
</evidence>
<sequence length="304" mass="34244">MHDPFPIPPIKWLQRASQPLANLLGLETLPLHIHEIAIAGFFYHFLFAFLAPVLSARFAPGHYAQLPRDKKLQWNMKVVSFIQSTLISGLSLLVINLDEERENMGHAERIWGYTGAAGMVQALAVGYFLWDAYIMARYTDVFGVAMLVHGVACSLTFSLGFRPVLNYYGCVFMLYELSTPLLNIHWVLDKVGMTGSRLQIGNGIALIATFFSVRLVYGGIMSAHLYSDVWRALKLECESVVPTRDFHVQDAFKLLGPLANCPLPRWILLLYLGGHVTLNSLNVYWFGAMIRAIRRRADHSDKTS</sequence>
<dbReference type="Proteomes" id="UP000800096">
    <property type="component" value="Unassembled WGS sequence"/>
</dbReference>
<dbReference type="PROSITE" id="PS50922">
    <property type="entry name" value="TLC"/>
    <property type="match status" value="1"/>
</dbReference>
<feature type="transmembrane region" description="Helical" evidence="6">
    <location>
        <begin position="200"/>
        <end position="220"/>
    </location>
</feature>
<evidence type="ECO:0000256" key="6">
    <source>
        <dbReference type="SAM" id="Phobius"/>
    </source>
</evidence>
<dbReference type="AlphaFoldDB" id="A0A6A5R2D4"/>
<reference evidence="8" key="1">
    <citation type="journal article" date="2020" name="Stud. Mycol.">
        <title>101 Dothideomycetes genomes: a test case for predicting lifestyles and emergence of pathogens.</title>
        <authorList>
            <person name="Haridas S."/>
            <person name="Albert R."/>
            <person name="Binder M."/>
            <person name="Bloem J."/>
            <person name="Labutti K."/>
            <person name="Salamov A."/>
            <person name="Andreopoulos B."/>
            <person name="Baker S."/>
            <person name="Barry K."/>
            <person name="Bills G."/>
            <person name="Bluhm B."/>
            <person name="Cannon C."/>
            <person name="Castanera R."/>
            <person name="Culley D."/>
            <person name="Daum C."/>
            <person name="Ezra D."/>
            <person name="Gonzalez J."/>
            <person name="Henrissat B."/>
            <person name="Kuo A."/>
            <person name="Liang C."/>
            <person name="Lipzen A."/>
            <person name="Lutzoni F."/>
            <person name="Magnuson J."/>
            <person name="Mondo S."/>
            <person name="Nolan M."/>
            <person name="Ohm R."/>
            <person name="Pangilinan J."/>
            <person name="Park H.-J."/>
            <person name="Ramirez L."/>
            <person name="Alfaro M."/>
            <person name="Sun H."/>
            <person name="Tritt A."/>
            <person name="Yoshinaga Y."/>
            <person name="Zwiers L.-H."/>
            <person name="Turgeon B."/>
            <person name="Goodwin S."/>
            <person name="Spatafora J."/>
            <person name="Crous P."/>
            <person name="Grigoriev I."/>
        </authorList>
    </citation>
    <scope>NUCLEOTIDE SEQUENCE</scope>
    <source>
        <strain evidence="8">HMLAC05119</strain>
    </source>
</reference>
<dbReference type="GO" id="GO:0005783">
    <property type="term" value="C:endoplasmic reticulum"/>
    <property type="evidence" value="ECO:0007669"/>
    <property type="project" value="TreeGrafter"/>
</dbReference>
<feature type="transmembrane region" description="Helical" evidence="6">
    <location>
        <begin position="141"/>
        <end position="159"/>
    </location>
</feature>
<evidence type="ECO:0000313" key="8">
    <source>
        <dbReference type="EMBL" id="KAF1921310.1"/>
    </source>
</evidence>
<evidence type="ECO:0000256" key="1">
    <source>
        <dbReference type="ARBA" id="ARBA00004141"/>
    </source>
</evidence>
<dbReference type="PANTHER" id="PTHR13439">
    <property type="entry name" value="CT120 PROTEIN"/>
    <property type="match status" value="1"/>
</dbReference>